<organism evidence="8 9">
    <name type="scientific">Mogibacterium kristiansenii</name>
    <dbReference type="NCBI Taxonomy" id="2606708"/>
    <lineage>
        <taxon>Bacteria</taxon>
        <taxon>Bacillati</taxon>
        <taxon>Bacillota</taxon>
        <taxon>Clostridia</taxon>
        <taxon>Peptostreptococcales</taxon>
        <taxon>Anaerovoracaceae</taxon>
        <taxon>Mogibacterium</taxon>
    </lineage>
</organism>
<gene>
    <name evidence="8" type="ORF">FYJ65_01510</name>
</gene>
<dbReference type="SUPFAM" id="SSF56672">
    <property type="entry name" value="DNA/RNA polymerases"/>
    <property type="match status" value="1"/>
</dbReference>
<keyword evidence="5" id="KW-0808">Transferase</keyword>
<dbReference type="GO" id="GO:0009432">
    <property type="term" value="P:SOS response"/>
    <property type="evidence" value="ECO:0007669"/>
    <property type="project" value="TreeGrafter"/>
</dbReference>
<keyword evidence="2" id="KW-0515">Mutator protein</keyword>
<dbReference type="Pfam" id="PF11799">
    <property type="entry name" value="IMS_C"/>
    <property type="match status" value="1"/>
</dbReference>
<sequence>MMKQQQYLCIDLKSFYASVECVERGLDPMTTRLVVADPERSDKTICLAVSPALKAMGVKNRCRLFEIPPGIDYIMAEPRMQKYIDYSAEIYGIYLRYISKDDIHVYSVDEAFLDVSPYLSAYGMTARETGKMLMKEIRKELGIQATCGIGTNLYLTKIALDILAKNAPDFIGELDEDSYRRQLWNHRPLTDFWRIGNKTASKLQNIGIDTMRKLAHTDVDYLYSIFGIDAELLYDHAWGREPVTMQDIKNYRAETTSRTSGQVLMRDYSYEEGKLILKEMVDQLCLQLTKNHQKTASMTVYIGYSNKWSVPPVRGSASLSVPTDSSGRWIPEMIQVYERVVNPAIPIRRFNISCNRLQSAGPCTQLTWSDLQEDEEEKDVQIQQVMLDVRKKFGKNAMFRGMDLEECATTRERNNQIGGHKRGNGGKEADAQSKRIL</sequence>
<keyword evidence="3" id="KW-0548">Nucleotidyltransferase</keyword>
<dbReference type="EMBL" id="VUNA01000002">
    <property type="protein sequence ID" value="MST70026.1"/>
    <property type="molecule type" value="Genomic_DNA"/>
</dbReference>
<evidence type="ECO:0000256" key="1">
    <source>
        <dbReference type="ARBA" id="ARBA00010945"/>
    </source>
</evidence>
<evidence type="ECO:0000259" key="7">
    <source>
        <dbReference type="PROSITE" id="PS50173"/>
    </source>
</evidence>
<dbReference type="InterPro" id="IPR001126">
    <property type="entry name" value="UmuC"/>
</dbReference>
<feature type="compositionally biased region" description="Basic and acidic residues" evidence="6">
    <location>
        <begin position="425"/>
        <end position="437"/>
    </location>
</feature>
<keyword evidence="4" id="KW-0227">DNA damage</keyword>
<dbReference type="Gene3D" id="3.30.70.270">
    <property type="match status" value="1"/>
</dbReference>
<evidence type="ECO:0000256" key="5">
    <source>
        <dbReference type="ARBA" id="ARBA00022932"/>
    </source>
</evidence>
<evidence type="ECO:0000256" key="4">
    <source>
        <dbReference type="ARBA" id="ARBA00022763"/>
    </source>
</evidence>
<dbReference type="InterPro" id="IPR017961">
    <property type="entry name" value="DNA_pol_Y-fam_little_finger"/>
</dbReference>
<keyword evidence="5" id="KW-0239">DNA-directed DNA polymerase</keyword>
<dbReference type="GO" id="GO:0003684">
    <property type="term" value="F:damaged DNA binding"/>
    <property type="evidence" value="ECO:0007669"/>
    <property type="project" value="InterPro"/>
</dbReference>
<dbReference type="Gene3D" id="3.40.1170.60">
    <property type="match status" value="1"/>
</dbReference>
<dbReference type="PANTHER" id="PTHR11076:SF35">
    <property type="entry name" value="DNA REPAIR PROTEIN HOMOLOG YOBH"/>
    <property type="match status" value="1"/>
</dbReference>
<feature type="domain" description="UmuC" evidence="7">
    <location>
        <begin position="7"/>
        <end position="196"/>
    </location>
</feature>
<evidence type="ECO:0000313" key="8">
    <source>
        <dbReference type="EMBL" id="MST70026.1"/>
    </source>
</evidence>
<dbReference type="Pfam" id="PF00817">
    <property type="entry name" value="IMS"/>
    <property type="match status" value="1"/>
</dbReference>
<dbReference type="InterPro" id="IPR050116">
    <property type="entry name" value="DNA_polymerase-Y"/>
</dbReference>
<proteinExistence type="inferred from homology"/>
<protein>
    <submittedName>
        <fullName evidence="8">DNA repair protein</fullName>
    </submittedName>
</protein>
<accession>A0A6N7XJB3</accession>
<dbReference type="GO" id="GO:0042276">
    <property type="term" value="P:error-prone translesion synthesis"/>
    <property type="evidence" value="ECO:0007669"/>
    <property type="project" value="TreeGrafter"/>
</dbReference>
<evidence type="ECO:0000313" key="9">
    <source>
        <dbReference type="Proteomes" id="UP000469424"/>
    </source>
</evidence>
<reference evidence="8 9" key="1">
    <citation type="submission" date="2019-08" db="EMBL/GenBank/DDBJ databases">
        <title>In-depth cultivation of the pig gut microbiome towards novel bacterial diversity and tailored functional studies.</title>
        <authorList>
            <person name="Wylensek D."/>
            <person name="Hitch T.C.A."/>
            <person name="Clavel T."/>
        </authorList>
    </citation>
    <scope>NUCLEOTIDE SEQUENCE [LARGE SCALE GENOMIC DNA]</scope>
    <source>
        <strain evidence="8 9">WCA-MUC-591-APC-4B</strain>
    </source>
</reference>
<dbReference type="Gene3D" id="1.10.150.20">
    <property type="entry name" value="5' to 3' exonuclease, C-terminal subdomain"/>
    <property type="match status" value="1"/>
</dbReference>
<dbReference type="InterPro" id="IPR043128">
    <property type="entry name" value="Rev_trsase/Diguanyl_cyclase"/>
</dbReference>
<comment type="similarity">
    <text evidence="1">Belongs to the DNA polymerase type-Y family.</text>
</comment>
<name>A0A6N7XJB3_9FIRM</name>
<dbReference type="Proteomes" id="UP000469424">
    <property type="component" value="Unassembled WGS sequence"/>
</dbReference>
<comment type="caution">
    <text evidence="8">The sequence shown here is derived from an EMBL/GenBank/DDBJ whole genome shotgun (WGS) entry which is preliminary data.</text>
</comment>
<dbReference type="GO" id="GO:0005829">
    <property type="term" value="C:cytosol"/>
    <property type="evidence" value="ECO:0007669"/>
    <property type="project" value="TreeGrafter"/>
</dbReference>
<dbReference type="PROSITE" id="PS50173">
    <property type="entry name" value="UMUC"/>
    <property type="match status" value="1"/>
</dbReference>
<keyword evidence="9" id="KW-1185">Reference proteome</keyword>
<dbReference type="GO" id="GO:0006281">
    <property type="term" value="P:DNA repair"/>
    <property type="evidence" value="ECO:0007669"/>
    <property type="project" value="InterPro"/>
</dbReference>
<dbReference type="PANTHER" id="PTHR11076">
    <property type="entry name" value="DNA REPAIR POLYMERASE UMUC / TRANSFERASE FAMILY MEMBER"/>
    <property type="match status" value="1"/>
</dbReference>
<evidence type="ECO:0000256" key="3">
    <source>
        <dbReference type="ARBA" id="ARBA00022695"/>
    </source>
</evidence>
<dbReference type="AlphaFoldDB" id="A0A6N7XJB3"/>
<dbReference type="InterPro" id="IPR043502">
    <property type="entry name" value="DNA/RNA_pol_sf"/>
</dbReference>
<dbReference type="GO" id="GO:0003887">
    <property type="term" value="F:DNA-directed DNA polymerase activity"/>
    <property type="evidence" value="ECO:0007669"/>
    <property type="project" value="UniProtKB-KW"/>
</dbReference>
<evidence type="ECO:0000256" key="2">
    <source>
        <dbReference type="ARBA" id="ARBA00022457"/>
    </source>
</evidence>
<feature type="region of interest" description="Disordered" evidence="6">
    <location>
        <begin position="410"/>
        <end position="437"/>
    </location>
</feature>
<evidence type="ECO:0000256" key="6">
    <source>
        <dbReference type="SAM" id="MobiDB-lite"/>
    </source>
</evidence>